<evidence type="ECO:0000313" key="10">
    <source>
        <dbReference type="Proteomes" id="UP000595703"/>
    </source>
</evidence>
<keyword evidence="10" id="KW-1185">Reference proteome</keyword>
<comment type="similarity">
    <text evidence="1">Belongs to the AfsR/DnrI/RedD regulatory family.</text>
</comment>
<evidence type="ECO:0000256" key="2">
    <source>
        <dbReference type="ARBA" id="ARBA00023012"/>
    </source>
</evidence>
<dbReference type="InterPro" id="IPR036388">
    <property type="entry name" value="WH-like_DNA-bd_sf"/>
</dbReference>
<evidence type="ECO:0000259" key="8">
    <source>
        <dbReference type="PROSITE" id="PS51755"/>
    </source>
</evidence>
<accession>A0A7U3UWY4</accession>
<keyword evidence="4 6" id="KW-0238">DNA-binding</keyword>
<gene>
    <name evidence="9" type="ORF">RVR_7025</name>
</gene>
<dbReference type="SUPFAM" id="SSF46894">
    <property type="entry name" value="C-terminal effector domain of the bipartite response regulators"/>
    <property type="match status" value="1"/>
</dbReference>
<evidence type="ECO:0000256" key="4">
    <source>
        <dbReference type="ARBA" id="ARBA00023125"/>
    </source>
</evidence>
<protein>
    <submittedName>
        <fullName evidence="9">Putative regulatory protein</fullName>
    </submittedName>
</protein>
<evidence type="ECO:0000256" key="7">
    <source>
        <dbReference type="SAM" id="MobiDB-lite"/>
    </source>
</evidence>
<dbReference type="Gene3D" id="1.10.10.10">
    <property type="entry name" value="Winged helix-like DNA-binding domain superfamily/Winged helix DNA-binding domain"/>
    <property type="match status" value="1"/>
</dbReference>
<dbReference type="Proteomes" id="UP000595703">
    <property type="component" value="Chromosome"/>
</dbReference>
<evidence type="ECO:0000256" key="6">
    <source>
        <dbReference type="PROSITE-ProRule" id="PRU01091"/>
    </source>
</evidence>
<organism evidence="9 10">
    <name type="scientific">Actinacidiphila reveromycinica</name>
    <dbReference type="NCBI Taxonomy" id="659352"/>
    <lineage>
        <taxon>Bacteria</taxon>
        <taxon>Bacillati</taxon>
        <taxon>Actinomycetota</taxon>
        <taxon>Actinomycetes</taxon>
        <taxon>Kitasatosporales</taxon>
        <taxon>Streptomycetaceae</taxon>
        <taxon>Actinacidiphila</taxon>
    </lineage>
</organism>
<dbReference type="SUPFAM" id="SSF48452">
    <property type="entry name" value="TPR-like"/>
    <property type="match status" value="1"/>
</dbReference>
<dbReference type="Pfam" id="PF03704">
    <property type="entry name" value="BTAD"/>
    <property type="match status" value="1"/>
</dbReference>
<dbReference type="InterPro" id="IPR051677">
    <property type="entry name" value="AfsR-DnrI-RedD_regulator"/>
</dbReference>
<dbReference type="PANTHER" id="PTHR35807:SF1">
    <property type="entry name" value="TRANSCRIPTIONAL REGULATOR REDD"/>
    <property type="match status" value="1"/>
</dbReference>
<name>A0A7U3UWY4_9ACTN</name>
<dbReference type="SMART" id="SM01043">
    <property type="entry name" value="BTAD"/>
    <property type="match status" value="1"/>
</dbReference>
<dbReference type="GO" id="GO:0003677">
    <property type="term" value="F:DNA binding"/>
    <property type="evidence" value="ECO:0007669"/>
    <property type="project" value="UniProtKB-UniRule"/>
</dbReference>
<dbReference type="PANTHER" id="PTHR35807">
    <property type="entry name" value="TRANSCRIPTIONAL REGULATOR REDD-RELATED"/>
    <property type="match status" value="1"/>
</dbReference>
<evidence type="ECO:0000313" key="9">
    <source>
        <dbReference type="EMBL" id="BBB00114.1"/>
    </source>
</evidence>
<dbReference type="Gene3D" id="1.25.40.10">
    <property type="entry name" value="Tetratricopeptide repeat domain"/>
    <property type="match status" value="1"/>
</dbReference>
<dbReference type="SMART" id="SM00862">
    <property type="entry name" value="Trans_reg_C"/>
    <property type="match status" value="1"/>
</dbReference>
<feature type="compositionally biased region" description="Basic and acidic residues" evidence="7">
    <location>
        <begin position="213"/>
        <end position="234"/>
    </location>
</feature>
<reference evidence="9 10" key="3">
    <citation type="journal article" date="2011" name="Nat. Chem. Biol.">
        <title>Reveromycin A biosynthesis uses RevG and RevJ for stereospecific spiroacetal formation.</title>
        <authorList>
            <person name="Takahashi S."/>
            <person name="Toyoda A."/>
            <person name="Sekiyama Y."/>
            <person name="Takagi H."/>
            <person name="Nogawa T."/>
            <person name="Uramoto M."/>
            <person name="Suzuki R."/>
            <person name="Koshino H."/>
            <person name="Kumano T."/>
            <person name="Panthee S."/>
            <person name="Dairi T."/>
            <person name="Ishikawa J."/>
            <person name="Ikeda H."/>
            <person name="Sakaki Y."/>
            <person name="Osada H."/>
        </authorList>
    </citation>
    <scope>NUCLEOTIDE SEQUENCE [LARGE SCALE GENOMIC DNA]</scope>
    <source>
        <strain evidence="9 10">SN-593</strain>
    </source>
</reference>
<dbReference type="CDD" id="cd15831">
    <property type="entry name" value="BTAD"/>
    <property type="match status" value="1"/>
</dbReference>
<dbReference type="InterPro" id="IPR011990">
    <property type="entry name" value="TPR-like_helical_dom_sf"/>
</dbReference>
<dbReference type="InterPro" id="IPR016032">
    <property type="entry name" value="Sig_transdc_resp-reg_C-effctor"/>
</dbReference>
<evidence type="ECO:0000256" key="3">
    <source>
        <dbReference type="ARBA" id="ARBA00023015"/>
    </source>
</evidence>
<keyword evidence="3" id="KW-0805">Transcription regulation</keyword>
<feature type="region of interest" description="Disordered" evidence="7">
    <location>
        <begin position="211"/>
        <end position="235"/>
    </location>
</feature>
<dbReference type="InterPro" id="IPR005158">
    <property type="entry name" value="BTAD"/>
</dbReference>
<feature type="DNA-binding region" description="OmpR/PhoB-type" evidence="6">
    <location>
        <begin position="1"/>
        <end position="99"/>
    </location>
</feature>
<dbReference type="GO" id="GO:0000160">
    <property type="term" value="P:phosphorelay signal transduction system"/>
    <property type="evidence" value="ECO:0007669"/>
    <property type="project" value="UniProtKB-KW"/>
</dbReference>
<evidence type="ECO:0000256" key="1">
    <source>
        <dbReference type="ARBA" id="ARBA00005820"/>
    </source>
</evidence>
<dbReference type="PROSITE" id="PS51755">
    <property type="entry name" value="OMPR_PHOB"/>
    <property type="match status" value="1"/>
</dbReference>
<reference evidence="9 10" key="4">
    <citation type="journal article" date="2020" name="Sci. Rep.">
        <title>beta-carboline chemical signals induce reveromycin production through a LuxR family regulator in Streptomyces sp. SN-593.</title>
        <authorList>
            <person name="Panthee S."/>
            <person name="Kito N."/>
            <person name="Hayashi T."/>
            <person name="Shimizu T."/>
            <person name="Ishikawa J."/>
            <person name="Hamamoto H."/>
            <person name="Osada H."/>
            <person name="Takahashi S."/>
        </authorList>
    </citation>
    <scope>NUCLEOTIDE SEQUENCE [LARGE SCALE GENOMIC DNA]</scope>
    <source>
        <strain evidence="9 10">SN-593</strain>
    </source>
</reference>
<dbReference type="GO" id="GO:0006355">
    <property type="term" value="P:regulation of DNA-templated transcription"/>
    <property type="evidence" value="ECO:0007669"/>
    <property type="project" value="InterPro"/>
</dbReference>
<keyword evidence="5" id="KW-0804">Transcription</keyword>
<proteinExistence type="inferred from homology"/>
<feature type="domain" description="OmpR/PhoB-type" evidence="8">
    <location>
        <begin position="1"/>
        <end position="99"/>
    </location>
</feature>
<dbReference type="EMBL" id="AP018365">
    <property type="protein sequence ID" value="BBB00114.1"/>
    <property type="molecule type" value="Genomic_DNA"/>
</dbReference>
<dbReference type="Pfam" id="PF00486">
    <property type="entry name" value="Trans_reg_C"/>
    <property type="match status" value="1"/>
</dbReference>
<evidence type="ECO:0000256" key="5">
    <source>
        <dbReference type="ARBA" id="ARBA00023163"/>
    </source>
</evidence>
<dbReference type="RefSeq" id="WP_202236179.1">
    <property type="nucleotide sequence ID" value="NZ_AP018365.1"/>
</dbReference>
<dbReference type="AlphaFoldDB" id="A0A7U3UWY4"/>
<dbReference type="InterPro" id="IPR001867">
    <property type="entry name" value="OmpR/PhoB-type_DNA-bd"/>
</dbReference>
<sequence length="319" mass="35371">MQFRILGPAEIYDDVRQRRVRLNSPKQRMLLGALVTRLGTPVPTDQLVRELWGNYAPDKAVNALQAHVSRLRQVLIEVEPSRANAPRLIARGAGYLLQVRPDEIDSAQFRMEVTQARRFAANDPRTAYTLLQKALKLWRGPAMDGGSSGPLCAGAAARLEEERLLAMEDLYDAALRLGVERQVVGQLEELVVAHPGRERFRRQLTVALGRVGRRGEQPVGHDRDRRREAREQDRTPVSLMVAKVNQLPVVAGAFTSPGRAEGPQPSADDAASALEVFRLRLQVEQLMSEQSMLRMAIERLTARAGGLEHDRDATAGSTG</sequence>
<reference evidence="9 10" key="1">
    <citation type="journal article" date="2010" name="J. Bacteriol.">
        <title>Biochemical characterization of a novel indole prenyltransferase from Streptomyces sp. SN-593.</title>
        <authorList>
            <person name="Takahashi S."/>
            <person name="Takagi H."/>
            <person name="Toyoda A."/>
            <person name="Uramoto M."/>
            <person name="Nogawa T."/>
            <person name="Ueki M."/>
            <person name="Sakaki Y."/>
            <person name="Osada H."/>
        </authorList>
    </citation>
    <scope>NUCLEOTIDE SEQUENCE [LARGE SCALE GENOMIC DNA]</scope>
    <source>
        <strain evidence="9 10">SN-593</strain>
    </source>
</reference>
<keyword evidence="2" id="KW-0902">Two-component regulatory system</keyword>
<dbReference type="KEGG" id="arev:RVR_7025"/>
<reference evidence="9 10" key="2">
    <citation type="journal article" date="2011" name="J. Antibiot.">
        <title>Furaquinocins I and J: novel polyketide isoprenoid hybrid compounds from Streptomyces reveromyceticus SN-593.</title>
        <authorList>
            <person name="Panthee S."/>
            <person name="Takahashi S."/>
            <person name="Takagi H."/>
            <person name="Nogawa T."/>
            <person name="Oowada E."/>
            <person name="Uramoto M."/>
            <person name="Osada H."/>
        </authorList>
    </citation>
    <scope>NUCLEOTIDE SEQUENCE [LARGE SCALE GENOMIC DNA]</scope>
    <source>
        <strain evidence="9 10">SN-593</strain>
    </source>
</reference>